<protein>
    <submittedName>
        <fullName evidence="2">Carboxylesterase</fullName>
    </submittedName>
</protein>
<dbReference type="EMBL" id="BOMI01000067">
    <property type="protein sequence ID" value="GID74955.1"/>
    <property type="molecule type" value="Genomic_DNA"/>
</dbReference>
<dbReference type="InterPro" id="IPR050266">
    <property type="entry name" value="AB_hydrolase_sf"/>
</dbReference>
<dbReference type="InterPro" id="IPR000073">
    <property type="entry name" value="AB_hydrolase_1"/>
</dbReference>
<sequence length="291" mass="31556">MKAVDRISDFTNDRARQRFHTAYDEALARLWPEPPTPIPLRTSYGEAVAYRTGRADGTPIVLLPGAGGSALTWYQYVERLGRHHPVIALDPVGEPGRARQTRPIADAHDAATALAETLEALGQQRVHLVGMSYGGWTALRHELEHPGRAASLTLLDPGGLGRVGARFWAWLIAGGLAGLTPRPVRRRLAGPVRNATLRDDELMPLLPLTMAFRRRLPVPAALTDEELGRIATPTLILLGEHSVLYPAPTVAERLARVMPHAQVRIVPGASHDLPVHSPALVADGIEAFLPA</sequence>
<keyword evidence="3" id="KW-1185">Reference proteome</keyword>
<dbReference type="Proteomes" id="UP000609879">
    <property type="component" value="Unassembled WGS sequence"/>
</dbReference>
<dbReference type="PANTHER" id="PTHR43798:SF33">
    <property type="entry name" value="HYDROLASE, PUTATIVE (AFU_ORTHOLOGUE AFUA_2G14860)-RELATED"/>
    <property type="match status" value="1"/>
</dbReference>
<reference evidence="2 3" key="1">
    <citation type="submission" date="2021-01" db="EMBL/GenBank/DDBJ databases">
        <title>Whole genome shotgun sequence of Actinoplanes deccanensis NBRC 13994.</title>
        <authorList>
            <person name="Komaki H."/>
            <person name="Tamura T."/>
        </authorList>
    </citation>
    <scope>NUCLEOTIDE SEQUENCE [LARGE SCALE GENOMIC DNA]</scope>
    <source>
        <strain evidence="2 3">NBRC 13994</strain>
    </source>
</reference>
<dbReference type="Pfam" id="PF12697">
    <property type="entry name" value="Abhydrolase_6"/>
    <property type="match status" value="1"/>
</dbReference>
<evidence type="ECO:0000313" key="3">
    <source>
        <dbReference type="Proteomes" id="UP000609879"/>
    </source>
</evidence>
<dbReference type="InterPro" id="IPR029058">
    <property type="entry name" value="AB_hydrolase_fold"/>
</dbReference>
<evidence type="ECO:0000313" key="2">
    <source>
        <dbReference type="EMBL" id="GID74955.1"/>
    </source>
</evidence>
<dbReference type="PANTHER" id="PTHR43798">
    <property type="entry name" value="MONOACYLGLYCEROL LIPASE"/>
    <property type="match status" value="1"/>
</dbReference>
<feature type="domain" description="AB hydrolase-1" evidence="1">
    <location>
        <begin position="60"/>
        <end position="283"/>
    </location>
</feature>
<proteinExistence type="predicted"/>
<name>A0ABQ3Y516_9ACTN</name>
<comment type="caution">
    <text evidence="2">The sequence shown here is derived from an EMBL/GenBank/DDBJ whole genome shotgun (WGS) entry which is preliminary data.</text>
</comment>
<accession>A0ABQ3Y516</accession>
<dbReference type="RefSeq" id="WP_203764293.1">
    <property type="nucleotide sequence ID" value="NZ_BAAABO010000036.1"/>
</dbReference>
<dbReference type="Gene3D" id="3.40.50.1820">
    <property type="entry name" value="alpha/beta hydrolase"/>
    <property type="match status" value="1"/>
</dbReference>
<gene>
    <name evidence="2" type="ORF">Ade02nite_35960</name>
</gene>
<organism evidence="2 3">
    <name type="scientific">Paractinoplanes deccanensis</name>
    <dbReference type="NCBI Taxonomy" id="113561"/>
    <lineage>
        <taxon>Bacteria</taxon>
        <taxon>Bacillati</taxon>
        <taxon>Actinomycetota</taxon>
        <taxon>Actinomycetes</taxon>
        <taxon>Micromonosporales</taxon>
        <taxon>Micromonosporaceae</taxon>
        <taxon>Paractinoplanes</taxon>
    </lineage>
</organism>
<evidence type="ECO:0000259" key="1">
    <source>
        <dbReference type="Pfam" id="PF12697"/>
    </source>
</evidence>
<dbReference type="SUPFAM" id="SSF53474">
    <property type="entry name" value="alpha/beta-Hydrolases"/>
    <property type="match status" value="1"/>
</dbReference>